<keyword evidence="9" id="KW-1185">Reference proteome</keyword>
<accession>A0A212U004</accession>
<keyword evidence="4" id="KW-0233">DNA recombination</keyword>
<dbReference type="InterPro" id="IPR044068">
    <property type="entry name" value="CB"/>
</dbReference>
<proteinExistence type="inferred from homology"/>
<evidence type="ECO:0000256" key="4">
    <source>
        <dbReference type="ARBA" id="ARBA00023172"/>
    </source>
</evidence>
<name>A0A212U004_9MICO</name>
<dbReference type="Pfam" id="PF26003">
    <property type="entry name" value="Integrase_N_phage"/>
    <property type="match status" value="1"/>
</dbReference>
<dbReference type="GO" id="GO:0015074">
    <property type="term" value="P:DNA integration"/>
    <property type="evidence" value="ECO:0007669"/>
    <property type="project" value="UniProtKB-KW"/>
</dbReference>
<feature type="domain" description="Core-binding (CB)" evidence="7">
    <location>
        <begin position="73"/>
        <end position="150"/>
    </location>
</feature>
<dbReference type="AlphaFoldDB" id="A0A212U004"/>
<dbReference type="InterPro" id="IPR002104">
    <property type="entry name" value="Integrase_catalytic"/>
</dbReference>
<dbReference type="Proteomes" id="UP000198122">
    <property type="component" value="Unassembled WGS sequence"/>
</dbReference>
<reference evidence="8 9" key="1">
    <citation type="submission" date="2017-06" db="EMBL/GenBank/DDBJ databases">
        <authorList>
            <person name="Kim H.J."/>
            <person name="Triplett B.A."/>
        </authorList>
    </citation>
    <scope>NUCLEOTIDE SEQUENCE [LARGE SCALE GENOMIC DNA]</scope>
    <source>
        <strain evidence="8 9">DSM 22179</strain>
    </source>
</reference>
<evidence type="ECO:0000313" key="8">
    <source>
        <dbReference type="EMBL" id="SNC71568.1"/>
    </source>
</evidence>
<dbReference type="InterPro" id="IPR011010">
    <property type="entry name" value="DNA_brk_join_enz"/>
</dbReference>
<dbReference type="Pfam" id="PF00589">
    <property type="entry name" value="Phage_integrase"/>
    <property type="match status" value="1"/>
</dbReference>
<dbReference type="OrthoDB" id="1822491at2"/>
<dbReference type="GO" id="GO:0003677">
    <property type="term" value="F:DNA binding"/>
    <property type="evidence" value="ECO:0007669"/>
    <property type="project" value="UniProtKB-UniRule"/>
</dbReference>
<feature type="domain" description="Tyr recombinase" evidence="6">
    <location>
        <begin position="172"/>
        <end position="364"/>
    </location>
</feature>
<dbReference type="InterPro" id="IPR004107">
    <property type="entry name" value="Integrase_SAM-like_N"/>
</dbReference>
<evidence type="ECO:0000313" key="9">
    <source>
        <dbReference type="Proteomes" id="UP000198122"/>
    </source>
</evidence>
<dbReference type="InterPro" id="IPR058717">
    <property type="entry name" value="Phage_L5_Integrase_N"/>
</dbReference>
<dbReference type="EMBL" id="FYEZ01000002">
    <property type="protein sequence ID" value="SNC71568.1"/>
    <property type="molecule type" value="Genomic_DNA"/>
</dbReference>
<evidence type="ECO:0000256" key="1">
    <source>
        <dbReference type="ARBA" id="ARBA00008857"/>
    </source>
</evidence>
<evidence type="ECO:0000256" key="5">
    <source>
        <dbReference type="PROSITE-ProRule" id="PRU01248"/>
    </source>
</evidence>
<sequence length="374" mass="41205">MAPKRQRRAFGALRKLPSRRWQASYTGPDGVRHNAPHTFTAKGDAEAWLNAERRLIETESWTAPHSRNTVRVPTFAEYAASWMQHRDLRPRTRVLYEGLLDRHLLPSLGDLPLTAISPARVRHWHNRVNTGPTAKAHAYSLLRTILRSAMDDELIERVPTRIRGAGTAKSARKAHVLTPEQVDAAAQAIQPRFRALVLVTAWCGLRQGEALELRRKDVERLPGGTYVIHVRRAVGRVRGDLRVGLPKTDAGLRDVAVPPHVTDTLTHHLAEHTGPDAEALLWPAARDPEAHLSQSTLAPQWARAAEAAGAPGTRWHDLRHTGATLAAIAGATVPELMTRIGHSTPAAALRYQHAAQGRDAEIAEALSRLANPSK</sequence>
<dbReference type="PANTHER" id="PTHR30349">
    <property type="entry name" value="PHAGE INTEGRASE-RELATED"/>
    <property type="match status" value="1"/>
</dbReference>
<evidence type="ECO:0000259" key="6">
    <source>
        <dbReference type="PROSITE" id="PS51898"/>
    </source>
</evidence>
<dbReference type="InterPro" id="IPR050090">
    <property type="entry name" value="Tyrosine_recombinase_XerCD"/>
</dbReference>
<dbReference type="PROSITE" id="PS51900">
    <property type="entry name" value="CB"/>
    <property type="match status" value="1"/>
</dbReference>
<dbReference type="InterPro" id="IPR010998">
    <property type="entry name" value="Integrase_recombinase_N"/>
</dbReference>
<dbReference type="GO" id="GO:0006310">
    <property type="term" value="P:DNA recombination"/>
    <property type="evidence" value="ECO:0007669"/>
    <property type="project" value="UniProtKB-KW"/>
</dbReference>
<protein>
    <submittedName>
        <fullName evidence="8">Phage integrase, N-terminal SAM-like domain</fullName>
    </submittedName>
</protein>
<dbReference type="PROSITE" id="PS51898">
    <property type="entry name" value="TYR_RECOMBINASE"/>
    <property type="match status" value="1"/>
</dbReference>
<gene>
    <name evidence="8" type="ORF">SAMN05445756_1540</name>
</gene>
<dbReference type="PANTHER" id="PTHR30349:SF64">
    <property type="entry name" value="PROPHAGE INTEGRASE INTD-RELATED"/>
    <property type="match status" value="1"/>
</dbReference>
<comment type="similarity">
    <text evidence="1">Belongs to the 'phage' integrase family.</text>
</comment>
<dbReference type="Pfam" id="PF14659">
    <property type="entry name" value="Phage_int_SAM_3"/>
    <property type="match status" value="1"/>
</dbReference>
<organism evidence="8 9">
    <name type="scientific">Kytococcus aerolatus</name>
    <dbReference type="NCBI Taxonomy" id="592308"/>
    <lineage>
        <taxon>Bacteria</taxon>
        <taxon>Bacillati</taxon>
        <taxon>Actinomycetota</taxon>
        <taxon>Actinomycetes</taxon>
        <taxon>Micrococcales</taxon>
        <taxon>Kytococcaceae</taxon>
        <taxon>Kytococcus</taxon>
    </lineage>
</organism>
<keyword evidence="3 5" id="KW-0238">DNA-binding</keyword>
<keyword evidence="2" id="KW-0229">DNA integration</keyword>
<dbReference type="InterPro" id="IPR013762">
    <property type="entry name" value="Integrase-like_cat_sf"/>
</dbReference>
<dbReference type="Gene3D" id="1.10.150.130">
    <property type="match status" value="1"/>
</dbReference>
<evidence type="ECO:0000256" key="3">
    <source>
        <dbReference type="ARBA" id="ARBA00023125"/>
    </source>
</evidence>
<dbReference type="Gene3D" id="1.10.443.10">
    <property type="entry name" value="Intergrase catalytic core"/>
    <property type="match status" value="1"/>
</dbReference>
<dbReference type="SUPFAM" id="SSF56349">
    <property type="entry name" value="DNA breaking-rejoining enzymes"/>
    <property type="match status" value="1"/>
</dbReference>
<evidence type="ECO:0000259" key="7">
    <source>
        <dbReference type="PROSITE" id="PS51900"/>
    </source>
</evidence>
<evidence type="ECO:0000256" key="2">
    <source>
        <dbReference type="ARBA" id="ARBA00022908"/>
    </source>
</evidence>